<organism evidence="2 3">
    <name type="scientific">Solirubrum puertoriconensis</name>
    <dbReference type="NCBI Taxonomy" id="1751427"/>
    <lineage>
        <taxon>Bacteria</taxon>
        <taxon>Pseudomonadati</taxon>
        <taxon>Bacteroidota</taxon>
        <taxon>Cytophagia</taxon>
        <taxon>Cytophagales</taxon>
    </lineage>
</organism>
<feature type="chain" id="PRO_5040942937" evidence="1">
    <location>
        <begin position="51"/>
        <end position="173"/>
    </location>
</feature>
<keyword evidence="3" id="KW-1185">Reference proteome</keyword>
<sequence length="173" mass="18040">MKTFFPSVLRRQLPTASAATAARAAGAYASRMLLGLLTLGGALAAAPVQAAPGQSVQPVALERVDAVSFRVRISNPAAQQGQVQVLSLASGKTLFSENYAAPAYGHRFNFGVLPAGRYAIVVKAGEQQYRYTLQLQADGQYRTVAMRSMRARLGKASLGSLAAAPAACTVAGL</sequence>
<dbReference type="AlphaFoldDB" id="A0A9X0HH81"/>
<dbReference type="RefSeq" id="WP_059071543.1">
    <property type="nucleotide sequence ID" value="NZ_LNAL01000008.1"/>
</dbReference>
<name>A0A9X0HH81_SOLP1</name>
<dbReference type="OrthoDB" id="886772at2"/>
<gene>
    <name evidence="2" type="ORF">ASU33_00215</name>
</gene>
<proteinExistence type="predicted"/>
<evidence type="ECO:0000256" key="1">
    <source>
        <dbReference type="SAM" id="SignalP"/>
    </source>
</evidence>
<protein>
    <submittedName>
        <fullName evidence="2">Uncharacterized protein</fullName>
    </submittedName>
</protein>
<comment type="caution">
    <text evidence="2">The sequence shown here is derived from an EMBL/GenBank/DDBJ whole genome shotgun (WGS) entry which is preliminary data.</text>
</comment>
<evidence type="ECO:0000313" key="3">
    <source>
        <dbReference type="Proteomes" id="UP000054223"/>
    </source>
</evidence>
<dbReference type="EMBL" id="LNAL01000008">
    <property type="protein sequence ID" value="KUG05849.1"/>
    <property type="molecule type" value="Genomic_DNA"/>
</dbReference>
<dbReference type="Proteomes" id="UP000054223">
    <property type="component" value="Unassembled WGS sequence"/>
</dbReference>
<feature type="signal peptide" evidence="1">
    <location>
        <begin position="1"/>
        <end position="50"/>
    </location>
</feature>
<reference evidence="2 3" key="1">
    <citation type="submission" date="2015-11" db="EMBL/GenBank/DDBJ databases">
        <title>Solirubrum puertoriconensis gen. nov. an environmental bacteria isolated in Puerto Rico.</title>
        <authorList>
            <person name="Cuebas-Irizarry M.F."/>
            <person name="Montalvo-Rodriguez R."/>
        </authorList>
    </citation>
    <scope>NUCLEOTIDE SEQUENCE [LARGE SCALE GENOMIC DNA]</scope>
    <source>
        <strain evidence="2 3">MC1A</strain>
    </source>
</reference>
<evidence type="ECO:0000313" key="2">
    <source>
        <dbReference type="EMBL" id="KUG05849.1"/>
    </source>
</evidence>
<accession>A0A9X0HH81</accession>
<keyword evidence="1" id="KW-0732">Signal</keyword>